<accession>A0A833ZT38</accession>
<keyword evidence="1" id="KW-0812">Transmembrane</keyword>
<reference evidence="2 3" key="1">
    <citation type="journal article" date="2020" name="Nature">
        <title>Six reference-quality genomes reveal evolution of bat adaptations.</title>
        <authorList>
            <person name="Jebb D."/>
            <person name="Huang Z."/>
            <person name="Pippel M."/>
            <person name="Hughes G.M."/>
            <person name="Lavrichenko K."/>
            <person name="Devanna P."/>
            <person name="Winkler S."/>
            <person name="Jermiin L.S."/>
            <person name="Skirmuntt E.C."/>
            <person name="Katzourakis A."/>
            <person name="Burkitt-Gray L."/>
            <person name="Ray D.A."/>
            <person name="Sullivan K.A.M."/>
            <person name="Roscito J.G."/>
            <person name="Kirilenko B.M."/>
            <person name="Davalos L.M."/>
            <person name="Corthals A.P."/>
            <person name="Power M.L."/>
            <person name="Jones G."/>
            <person name="Ransome R.D."/>
            <person name="Dechmann D.K.N."/>
            <person name="Locatelli A.G."/>
            <person name="Puechmaille S.J."/>
            <person name="Fedrigo O."/>
            <person name="Jarvis E.D."/>
            <person name="Hiller M."/>
            <person name="Vernes S.C."/>
            <person name="Myers E.W."/>
            <person name="Teeling E.C."/>
        </authorList>
    </citation>
    <scope>NUCLEOTIDE SEQUENCE [LARGE SCALE GENOMIC DNA]</scope>
    <source>
        <strain evidence="2">Bat1K_MPI-CBG_1</strain>
    </source>
</reference>
<evidence type="ECO:0000313" key="2">
    <source>
        <dbReference type="EMBL" id="KAF6099375.1"/>
    </source>
</evidence>
<gene>
    <name evidence="2" type="ORF">HJG60_005502</name>
</gene>
<organism evidence="2 3">
    <name type="scientific">Phyllostomus discolor</name>
    <name type="common">pale spear-nosed bat</name>
    <dbReference type="NCBI Taxonomy" id="89673"/>
    <lineage>
        <taxon>Eukaryota</taxon>
        <taxon>Metazoa</taxon>
        <taxon>Chordata</taxon>
        <taxon>Craniata</taxon>
        <taxon>Vertebrata</taxon>
        <taxon>Euteleostomi</taxon>
        <taxon>Mammalia</taxon>
        <taxon>Eutheria</taxon>
        <taxon>Laurasiatheria</taxon>
        <taxon>Chiroptera</taxon>
        <taxon>Yangochiroptera</taxon>
        <taxon>Phyllostomidae</taxon>
        <taxon>Phyllostominae</taxon>
        <taxon>Phyllostomus</taxon>
    </lineage>
</organism>
<dbReference type="AlphaFoldDB" id="A0A833ZT38"/>
<evidence type="ECO:0000313" key="3">
    <source>
        <dbReference type="Proteomes" id="UP000664940"/>
    </source>
</evidence>
<feature type="transmembrane region" description="Helical" evidence="1">
    <location>
        <begin position="91"/>
        <end position="113"/>
    </location>
</feature>
<comment type="caution">
    <text evidence="2">The sequence shown here is derived from an EMBL/GenBank/DDBJ whole genome shotgun (WGS) entry which is preliminary data.</text>
</comment>
<sequence length="114" mass="13438">MCRTQLFLKKRGPWELLPKCVEKALFGMEGEMCRPWLWTAQISLQENFLQAGRWVNFLEWLYLWVPAGFVFRPYSTGTIPSQQLHGDLKTLPNYSCFFWLLSFTCVPPVILLYV</sequence>
<dbReference type="EMBL" id="JABVXQ010000007">
    <property type="protein sequence ID" value="KAF6099375.1"/>
    <property type="molecule type" value="Genomic_DNA"/>
</dbReference>
<keyword evidence="1" id="KW-0472">Membrane</keyword>
<dbReference type="Proteomes" id="UP000664940">
    <property type="component" value="Unassembled WGS sequence"/>
</dbReference>
<protein>
    <submittedName>
        <fullName evidence="2">Ganglioside induced differentiation associated protein 1</fullName>
    </submittedName>
</protein>
<feature type="transmembrane region" description="Helical" evidence="1">
    <location>
        <begin position="54"/>
        <end position="71"/>
    </location>
</feature>
<proteinExistence type="predicted"/>
<name>A0A833ZT38_9CHIR</name>
<evidence type="ECO:0000256" key="1">
    <source>
        <dbReference type="SAM" id="Phobius"/>
    </source>
</evidence>
<keyword evidence="1" id="KW-1133">Transmembrane helix</keyword>